<dbReference type="EMBL" id="RKHG01000001">
    <property type="protein sequence ID" value="ROR54295.1"/>
    <property type="molecule type" value="Genomic_DNA"/>
</dbReference>
<evidence type="ECO:0000256" key="2">
    <source>
        <dbReference type="SAM" id="MobiDB-lite"/>
    </source>
</evidence>
<organism evidence="3 4">
    <name type="scientific">Luteococcus japonicus</name>
    <dbReference type="NCBI Taxonomy" id="33984"/>
    <lineage>
        <taxon>Bacteria</taxon>
        <taxon>Bacillati</taxon>
        <taxon>Actinomycetota</taxon>
        <taxon>Actinomycetes</taxon>
        <taxon>Propionibacteriales</taxon>
        <taxon>Propionibacteriaceae</taxon>
        <taxon>Luteococcus</taxon>
    </lineage>
</organism>
<dbReference type="AlphaFoldDB" id="A0A3N1ZTW5"/>
<comment type="caution">
    <text evidence="3">The sequence shown here is derived from an EMBL/GenBank/DDBJ whole genome shotgun (WGS) entry which is preliminary data.</text>
</comment>
<protein>
    <recommendedName>
        <fullName evidence="5">DUF3109 family protein</fullName>
    </recommendedName>
</protein>
<reference evidence="3 4" key="1">
    <citation type="submission" date="2018-11" db="EMBL/GenBank/DDBJ databases">
        <title>Sequencing the genomes of 1000 actinobacteria strains.</title>
        <authorList>
            <person name="Klenk H.-P."/>
        </authorList>
    </citation>
    <scope>NUCLEOTIDE SEQUENCE [LARGE SCALE GENOMIC DNA]</scope>
    <source>
        <strain evidence="3 4">DSM 10546</strain>
    </source>
</reference>
<evidence type="ECO:0000313" key="3">
    <source>
        <dbReference type="EMBL" id="ROR54295.1"/>
    </source>
</evidence>
<dbReference type="InterPro" id="IPR021458">
    <property type="entry name" value="Rv0495c"/>
</dbReference>
<proteinExistence type="inferred from homology"/>
<sequence length="284" mass="31429">MARRRRGEEHEKASGRLARVGCVGVNAVSVEITRPFPRTWVEFVDPADEQQVLRCDLTWLTSSYRCIFGAGCRGIDASRPDDGCCVLGAHFSEPADEQRVAGHVARLTPETWQNHELGKDSWVIDDPDAEPEEDDEDALPGRKTRIHDGVCIFQNPPGFPGGTGCALHGLALEEGISPIETKPDVCWQLPIRRSYRHMEHADGTPWLEITIGEYTREGWGPGGADLDWYCTSNPEAHRGGDPLYLTSRDELVELMGPLAYQELCRLAEIHLTRGAMPHPAGGKP</sequence>
<dbReference type="Proteomes" id="UP000275749">
    <property type="component" value="Unassembled WGS sequence"/>
</dbReference>
<comment type="similarity">
    <text evidence="1">Belongs to the Rv0495c family.</text>
</comment>
<dbReference type="Pfam" id="PF11307">
    <property type="entry name" value="DUF3109"/>
    <property type="match status" value="1"/>
</dbReference>
<accession>A0A3N1ZTW5</accession>
<evidence type="ECO:0008006" key="5">
    <source>
        <dbReference type="Google" id="ProtNLM"/>
    </source>
</evidence>
<gene>
    <name evidence="3" type="ORF">EDD41_1493</name>
</gene>
<evidence type="ECO:0000256" key="1">
    <source>
        <dbReference type="ARBA" id="ARBA00093770"/>
    </source>
</evidence>
<feature type="compositionally biased region" description="Acidic residues" evidence="2">
    <location>
        <begin position="123"/>
        <end position="138"/>
    </location>
</feature>
<name>A0A3N1ZTW5_9ACTN</name>
<evidence type="ECO:0000313" key="4">
    <source>
        <dbReference type="Proteomes" id="UP000275749"/>
    </source>
</evidence>
<feature type="region of interest" description="Disordered" evidence="2">
    <location>
        <begin position="119"/>
        <end position="141"/>
    </location>
</feature>